<dbReference type="InterPro" id="IPR018785">
    <property type="entry name" value="CDPF1_dom"/>
</dbReference>
<evidence type="ECO:0000313" key="5">
    <source>
        <dbReference type="EMBL" id="KAF2901387.1"/>
    </source>
</evidence>
<dbReference type="OrthoDB" id="191995at2759"/>
<evidence type="ECO:0000259" key="4">
    <source>
        <dbReference type="Pfam" id="PF10170"/>
    </source>
</evidence>
<name>A0A8K0DE46_IGNLU</name>
<dbReference type="InterPro" id="IPR042426">
    <property type="entry name" value="CDPF1"/>
</dbReference>
<dbReference type="PANTHER" id="PTHR31849">
    <property type="entry name" value="CYSTEINE-RICH PDF MOTIF DOMAIN-CONTAINING PROTEIN 1"/>
    <property type="match status" value="1"/>
</dbReference>
<evidence type="ECO:0000313" key="6">
    <source>
        <dbReference type="Proteomes" id="UP000801492"/>
    </source>
</evidence>
<reference evidence="5" key="1">
    <citation type="submission" date="2019-08" db="EMBL/GenBank/DDBJ databases">
        <title>The genome of the North American firefly Photinus pyralis.</title>
        <authorList>
            <consortium name="Photinus pyralis genome working group"/>
            <person name="Fallon T.R."/>
            <person name="Sander Lower S.E."/>
            <person name="Weng J.-K."/>
        </authorList>
    </citation>
    <scope>NUCLEOTIDE SEQUENCE</scope>
    <source>
        <strain evidence="5">TRF0915ILg1</strain>
        <tissue evidence="5">Whole body</tissue>
    </source>
</reference>
<comment type="similarity">
    <text evidence="1">Belongs to the CDPF1 family.</text>
</comment>
<accession>A0A8K0DE46</accession>
<gene>
    <name evidence="5" type="ORF">ILUMI_04798</name>
</gene>
<comment type="caution">
    <text evidence="5">The sequence shown here is derived from an EMBL/GenBank/DDBJ whole genome shotgun (WGS) entry which is preliminary data.</text>
</comment>
<evidence type="ECO:0000256" key="3">
    <source>
        <dbReference type="SAM" id="MobiDB-lite"/>
    </source>
</evidence>
<organism evidence="5 6">
    <name type="scientific">Ignelater luminosus</name>
    <name type="common">Cucubano</name>
    <name type="synonym">Pyrophorus luminosus</name>
    <dbReference type="NCBI Taxonomy" id="2038154"/>
    <lineage>
        <taxon>Eukaryota</taxon>
        <taxon>Metazoa</taxon>
        <taxon>Ecdysozoa</taxon>
        <taxon>Arthropoda</taxon>
        <taxon>Hexapoda</taxon>
        <taxon>Insecta</taxon>
        <taxon>Pterygota</taxon>
        <taxon>Neoptera</taxon>
        <taxon>Endopterygota</taxon>
        <taxon>Coleoptera</taxon>
        <taxon>Polyphaga</taxon>
        <taxon>Elateriformia</taxon>
        <taxon>Elateroidea</taxon>
        <taxon>Elateridae</taxon>
        <taxon>Agrypninae</taxon>
        <taxon>Pyrophorini</taxon>
        <taxon>Ignelater</taxon>
    </lineage>
</organism>
<dbReference type="Proteomes" id="UP000801492">
    <property type="component" value="Unassembled WGS sequence"/>
</dbReference>
<dbReference type="AlphaFoldDB" id="A0A8K0DE46"/>
<dbReference type="Pfam" id="PF10170">
    <property type="entry name" value="C6_DPF"/>
    <property type="match status" value="1"/>
</dbReference>
<feature type="domain" description="Cysteine-rich DPF motif" evidence="4">
    <location>
        <begin position="27"/>
        <end position="120"/>
    </location>
</feature>
<protein>
    <recommendedName>
        <fullName evidence="2">Cysteine-rich DPF motif domain-containing protein 1</fullName>
    </recommendedName>
</protein>
<dbReference type="EMBL" id="VTPC01001672">
    <property type="protein sequence ID" value="KAF2901387.1"/>
    <property type="molecule type" value="Genomic_DNA"/>
</dbReference>
<dbReference type="PANTHER" id="PTHR31849:SF1">
    <property type="entry name" value="CYSTEINE-RICH DPF MOTIF DOMAIN-CONTAINING PROTEIN 1"/>
    <property type="match status" value="1"/>
</dbReference>
<keyword evidence="6" id="KW-1185">Reference proteome</keyword>
<evidence type="ECO:0000256" key="2">
    <source>
        <dbReference type="ARBA" id="ARBA00014801"/>
    </source>
</evidence>
<sequence length="127" mass="14710">MEIVSQSSDEKIQEKSENESKPEIKYFKCCVCILNEKYEYFGKSPPWVRDYKLEEDAYIIEDPFLPPKRGEFLILGAHCVKCGLAVCKDTNCSFYYIGTYCIKCAKQCSKEFPNAVQEKLNRIIVPL</sequence>
<dbReference type="PRINTS" id="PR01995">
    <property type="entry name" value="UPF0595"/>
</dbReference>
<feature type="region of interest" description="Disordered" evidence="3">
    <location>
        <begin position="1"/>
        <end position="20"/>
    </location>
</feature>
<evidence type="ECO:0000256" key="1">
    <source>
        <dbReference type="ARBA" id="ARBA00007917"/>
    </source>
</evidence>
<proteinExistence type="inferred from homology"/>
<feature type="compositionally biased region" description="Basic and acidic residues" evidence="3">
    <location>
        <begin position="8"/>
        <end position="20"/>
    </location>
</feature>